<reference evidence="2 3" key="1">
    <citation type="submission" date="2021-06" db="EMBL/GenBank/DDBJ databases">
        <title>Caerostris extrusa draft genome.</title>
        <authorList>
            <person name="Kono N."/>
            <person name="Arakawa K."/>
        </authorList>
    </citation>
    <scope>NUCLEOTIDE SEQUENCE [LARGE SCALE GENOMIC DNA]</scope>
</reference>
<comment type="caution">
    <text evidence="2">The sequence shown here is derived from an EMBL/GenBank/DDBJ whole genome shotgun (WGS) entry which is preliminary data.</text>
</comment>
<name>A0AAV4UA45_CAEEX</name>
<sequence length="130" mass="14337">MSDVPTETPMTTTAKNRCANRRFLRHSHRTEEAATYSLDLHTVGGPIPSSLETFNCGVKSSNDANNFREMFDYLGACCHIPPSNRRKTISCSAPKFVCVDFPLVPRGTDQWESSSRLAGTGPARRNRAGC</sequence>
<evidence type="ECO:0000313" key="2">
    <source>
        <dbReference type="EMBL" id="GIY54637.1"/>
    </source>
</evidence>
<dbReference type="AlphaFoldDB" id="A0AAV4UA45"/>
<gene>
    <name evidence="2" type="ORF">CEXT_693041</name>
</gene>
<feature type="region of interest" description="Disordered" evidence="1">
    <location>
        <begin position="110"/>
        <end position="130"/>
    </location>
</feature>
<keyword evidence="3" id="KW-1185">Reference proteome</keyword>
<dbReference type="Proteomes" id="UP001054945">
    <property type="component" value="Unassembled WGS sequence"/>
</dbReference>
<organism evidence="2 3">
    <name type="scientific">Caerostris extrusa</name>
    <name type="common">Bark spider</name>
    <name type="synonym">Caerostris bankana</name>
    <dbReference type="NCBI Taxonomy" id="172846"/>
    <lineage>
        <taxon>Eukaryota</taxon>
        <taxon>Metazoa</taxon>
        <taxon>Ecdysozoa</taxon>
        <taxon>Arthropoda</taxon>
        <taxon>Chelicerata</taxon>
        <taxon>Arachnida</taxon>
        <taxon>Araneae</taxon>
        <taxon>Araneomorphae</taxon>
        <taxon>Entelegynae</taxon>
        <taxon>Araneoidea</taxon>
        <taxon>Araneidae</taxon>
        <taxon>Caerostris</taxon>
    </lineage>
</organism>
<protein>
    <submittedName>
        <fullName evidence="2">Uncharacterized protein</fullName>
    </submittedName>
</protein>
<evidence type="ECO:0000313" key="3">
    <source>
        <dbReference type="Proteomes" id="UP001054945"/>
    </source>
</evidence>
<dbReference type="EMBL" id="BPLR01012535">
    <property type="protein sequence ID" value="GIY54637.1"/>
    <property type="molecule type" value="Genomic_DNA"/>
</dbReference>
<accession>A0AAV4UA45</accession>
<evidence type="ECO:0000256" key="1">
    <source>
        <dbReference type="SAM" id="MobiDB-lite"/>
    </source>
</evidence>
<proteinExistence type="predicted"/>